<dbReference type="Gene3D" id="3.40.630.30">
    <property type="match status" value="1"/>
</dbReference>
<feature type="domain" description="N-acetyltransferase" evidence="3">
    <location>
        <begin position="3"/>
        <end position="168"/>
    </location>
</feature>
<dbReference type="PROSITE" id="PS51186">
    <property type="entry name" value="GNAT"/>
    <property type="match status" value="1"/>
</dbReference>
<sequence>MILSLLDSIEPHRQALADLLIDSVHSGASVGFVPPLSHDESIEYWNGIMVDIRSGNRLLVVAFANGVLTGAVQLALCGKKNGLHRAEVEKLLVHTSYRRSGIGRALMEYVEQLARDNGRKLLVLDTRSDDVASTLYIRRDFVEAGRIPGYALSANGELEGTTYFYKSL</sequence>
<dbReference type="InterPro" id="IPR000182">
    <property type="entry name" value="GNAT_dom"/>
</dbReference>
<keyword evidence="5" id="KW-1185">Reference proteome</keyword>
<evidence type="ECO:0000313" key="4">
    <source>
        <dbReference type="EMBL" id="MBM7124847.1"/>
    </source>
</evidence>
<evidence type="ECO:0000313" key="5">
    <source>
        <dbReference type="Proteomes" id="UP001430149"/>
    </source>
</evidence>
<gene>
    <name evidence="4" type="ORF">ISP19_05590</name>
</gene>
<evidence type="ECO:0000259" key="3">
    <source>
        <dbReference type="PROSITE" id="PS51186"/>
    </source>
</evidence>
<dbReference type="RefSeq" id="WP_204680373.1">
    <property type="nucleotide sequence ID" value="NZ_BSNR01000011.1"/>
</dbReference>
<evidence type="ECO:0000256" key="2">
    <source>
        <dbReference type="ARBA" id="ARBA00023315"/>
    </source>
</evidence>
<proteinExistence type="predicted"/>
<dbReference type="SUPFAM" id="SSF55729">
    <property type="entry name" value="Acyl-CoA N-acyltransferases (Nat)"/>
    <property type="match status" value="1"/>
</dbReference>
<name>A0ABS2K0S9_9GAMM</name>
<reference evidence="4" key="1">
    <citation type="submission" date="2020-10" db="EMBL/GenBank/DDBJ databases">
        <title>Phylogeny of dyella-like bacteria.</title>
        <authorList>
            <person name="Fu J."/>
        </authorList>
    </citation>
    <scope>NUCLEOTIDE SEQUENCE</scope>
    <source>
        <strain evidence="4">DHOC52</strain>
    </source>
</reference>
<protein>
    <submittedName>
        <fullName evidence="4">GNAT family N-acetyltransferase</fullName>
    </submittedName>
</protein>
<evidence type="ECO:0000256" key="1">
    <source>
        <dbReference type="ARBA" id="ARBA00022679"/>
    </source>
</evidence>
<dbReference type="CDD" id="cd04301">
    <property type="entry name" value="NAT_SF"/>
    <property type="match status" value="1"/>
</dbReference>
<keyword evidence="1" id="KW-0808">Transferase</keyword>
<dbReference type="Proteomes" id="UP001430149">
    <property type="component" value="Unassembled WGS sequence"/>
</dbReference>
<keyword evidence="2" id="KW-0012">Acyltransferase</keyword>
<comment type="caution">
    <text evidence="4">The sequence shown here is derived from an EMBL/GenBank/DDBJ whole genome shotgun (WGS) entry which is preliminary data.</text>
</comment>
<dbReference type="InterPro" id="IPR016181">
    <property type="entry name" value="Acyl_CoA_acyltransferase"/>
</dbReference>
<organism evidence="4 5">
    <name type="scientific">Dyella flava</name>
    <dbReference type="NCBI Taxonomy" id="1920170"/>
    <lineage>
        <taxon>Bacteria</taxon>
        <taxon>Pseudomonadati</taxon>
        <taxon>Pseudomonadota</taxon>
        <taxon>Gammaproteobacteria</taxon>
        <taxon>Lysobacterales</taxon>
        <taxon>Rhodanobacteraceae</taxon>
        <taxon>Dyella</taxon>
    </lineage>
</organism>
<accession>A0ABS2K0S9</accession>
<dbReference type="PANTHER" id="PTHR43877">
    <property type="entry name" value="AMINOALKYLPHOSPHONATE N-ACETYLTRANSFERASE-RELATED-RELATED"/>
    <property type="match status" value="1"/>
</dbReference>
<dbReference type="InterPro" id="IPR050832">
    <property type="entry name" value="Bact_Acetyltransf"/>
</dbReference>
<dbReference type="EMBL" id="JADIKE010000029">
    <property type="protein sequence ID" value="MBM7124847.1"/>
    <property type="molecule type" value="Genomic_DNA"/>
</dbReference>
<dbReference type="Pfam" id="PF00583">
    <property type="entry name" value="Acetyltransf_1"/>
    <property type="match status" value="1"/>
</dbReference>